<feature type="region of interest" description="Disordered" evidence="1">
    <location>
        <begin position="80"/>
        <end position="116"/>
    </location>
</feature>
<name>A0ABN1NIU8_9ACTN</name>
<dbReference type="Proteomes" id="UP001501005">
    <property type="component" value="Unassembled WGS sequence"/>
</dbReference>
<reference evidence="2 3" key="1">
    <citation type="journal article" date="2019" name="Int. J. Syst. Evol. Microbiol.">
        <title>The Global Catalogue of Microorganisms (GCM) 10K type strain sequencing project: providing services to taxonomists for standard genome sequencing and annotation.</title>
        <authorList>
            <consortium name="The Broad Institute Genomics Platform"/>
            <consortium name="The Broad Institute Genome Sequencing Center for Infectious Disease"/>
            <person name="Wu L."/>
            <person name="Ma J."/>
        </authorList>
    </citation>
    <scope>NUCLEOTIDE SEQUENCE [LARGE SCALE GENOMIC DNA]</scope>
    <source>
        <strain evidence="2 3">JCM 10673</strain>
    </source>
</reference>
<accession>A0ABN1NIU8</accession>
<sequence length="116" mass="12094">MRRTVESVDGISLPAVFAPGTRDVIVFSVRLVHGTGADVYVFGASVSEDAEDPEDSEEDELPVSRVCCWAALGSAADSLANGPDVNAQPAQASMTTGLRRAVSARGRGSSRTAHFS</sequence>
<gene>
    <name evidence="2" type="ORF">GCM10009549_16650</name>
</gene>
<dbReference type="EMBL" id="BAAAHG010000009">
    <property type="protein sequence ID" value="GAA0908950.1"/>
    <property type="molecule type" value="Genomic_DNA"/>
</dbReference>
<proteinExistence type="predicted"/>
<comment type="caution">
    <text evidence="2">The sequence shown here is derived from an EMBL/GenBank/DDBJ whole genome shotgun (WGS) entry which is preliminary data.</text>
</comment>
<keyword evidence="3" id="KW-1185">Reference proteome</keyword>
<feature type="compositionally biased region" description="Low complexity" evidence="1">
    <location>
        <begin position="97"/>
        <end position="116"/>
    </location>
</feature>
<evidence type="ECO:0000256" key="1">
    <source>
        <dbReference type="SAM" id="MobiDB-lite"/>
    </source>
</evidence>
<evidence type="ECO:0000313" key="3">
    <source>
        <dbReference type="Proteomes" id="UP001501005"/>
    </source>
</evidence>
<protein>
    <submittedName>
        <fullName evidence="2">Uncharacterized protein</fullName>
    </submittedName>
</protein>
<evidence type="ECO:0000313" key="2">
    <source>
        <dbReference type="EMBL" id="GAA0908950.1"/>
    </source>
</evidence>
<organism evidence="2 3">
    <name type="scientific">Streptomyces thermoalcalitolerans</name>
    <dbReference type="NCBI Taxonomy" id="65605"/>
    <lineage>
        <taxon>Bacteria</taxon>
        <taxon>Bacillati</taxon>
        <taxon>Actinomycetota</taxon>
        <taxon>Actinomycetes</taxon>
        <taxon>Kitasatosporales</taxon>
        <taxon>Streptomycetaceae</taxon>
        <taxon>Streptomyces</taxon>
    </lineage>
</organism>